<dbReference type="Proteomes" id="UP000306223">
    <property type="component" value="Unassembled WGS sequence"/>
</dbReference>
<protein>
    <submittedName>
        <fullName evidence="1">Uncharacterized protein</fullName>
    </submittedName>
</protein>
<comment type="caution">
    <text evidence="1">The sequence shown here is derived from an EMBL/GenBank/DDBJ whole genome shotgun (WGS) entry which is preliminary data.</text>
</comment>
<dbReference type="OrthoDB" id="7775723at2"/>
<dbReference type="RefSeq" id="WP_136855562.1">
    <property type="nucleotide sequence ID" value="NZ_SUNH01000006.1"/>
</dbReference>
<sequence>MDRSPTTYRGASLMLTDMPGGVWTWTHDATDGHGTARSLSRAHTDIDAHLARHAAHSQKVTPCPA</sequence>
<keyword evidence="2" id="KW-1185">Reference proteome</keyword>
<accession>A0A4U0QVC7</accession>
<dbReference type="EMBL" id="SUNH01000006">
    <property type="protein sequence ID" value="TJZ86133.1"/>
    <property type="molecule type" value="Genomic_DNA"/>
</dbReference>
<evidence type="ECO:0000313" key="2">
    <source>
        <dbReference type="Proteomes" id="UP000306223"/>
    </source>
</evidence>
<organism evidence="1 2">
    <name type="scientific">Paracoccus hibiscisoli</name>
    <dbReference type="NCBI Taxonomy" id="2023261"/>
    <lineage>
        <taxon>Bacteria</taxon>
        <taxon>Pseudomonadati</taxon>
        <taxon>Pseudomonadota</taxon>
        <taxon>Alphaproteobacteria</taxon>
        <taxon>Rhodobacterales</taxon>
        <taxon>Paracoccaceae</taxon>
        <taxon>Paracoccus</taxon>
    </lineage>
</organism>
<dbReference type="AlphaFoldDB" id="A0A4U0QVC7"/>
<gene>
    <name evidence="1" type="ORF">FA740_04395</name>
</gene>
<proteinExistence type="predicted"/>
<name>A0A4U0QVC7_9RHOB</name>
<reference evidence="1 2" key="1">
    <citation type="submission" date="2019-04" db="EMBL/GenBank/DDBJ databases">
        <authorList>
            <person name="Li J."/>
        </authorList>
    </citation>
    <scope>NUCLEOTIDE SEQUENCE [LARGE SCALE GENOMIC DNA]</scope>
    <source>
        <strain evidence="1 2">CCTCC AB2016182</strain>
    </source>
</reference>
<evidence type="ECO:0000313" key="1">
    <source>
        <dbReference type="EMBL" id="TJZ86133.1"/>
    </source>
</evidence>